<dbReference type="Proteomes" id="UP000188533">
    <property type="component" value="Unassembled WGS sequence"/>
</dbReference>
<proteinExistence type="predicted"/>
<organism evidence="1 2">
    <name type="scientific">Lentinula edodes</name>
    <name type="common">Shiitake mushroom</name>
    <name type="synonym">Lentinus edodes</name>
    <dbReference type="NCBI Taxonomy" id="5353"/>
    <lineage>
        <taxon>Eukaryota</taxon>
        <taxon>Fungi</taxon>
        <taxon>Dikarya</taxon>
        <taxon>Basidiomycota</taxon>
        <taxon>Agaricomycotina</taxon>
        <taxon>Agaricomycetes</taxon>
        <taxon>Agaricomycetidae</taxon>
        <taxon>Agaricales</taxon>
        <taxon>Marasmiineae</taxon>
        <taxon>Omphalotaceae</taxon>
        <taxon>Lentinula</taxon>
    </lineage>
</organism>
<gene>
    <name evidence="1" type="ORF">LENED_000784</name>
</gene>
<accession>A0A1Q3DWG0</accession>
<dbReference type="AlphaFoldDB" id="A0A1Q3DWG0"/>
<reference evidence="1 2" key="1">
    <citation type="submission" date="2016-08" db="EMBL/GenBank/DDBJ databases">
        <authorList>
            <consortium name="Lentinula edodes genome sequencing consortium"/>
            <person name="Sakamoto Y."/>
            <person name="Nakade K."/>
            <person name="Sato S."/>
            <person name="Yoshida Y."/>
            <person name="Miyazaki K."/>
            <person name="Natsume S."/>
            <person name="Konno N."/>
        </authorList>
    </citation>
    <scope>NUCLEOTIDE SEQUENCE [LARGE SCALE GENOMIC DNA]</scope>
    <source>
        <strain evidence="1 2">NBRC 111202</strain>
    </source>
</reference>
<dbReference type="EMBL" id="BDGU01000013">
    <property type="protein sequence ID" value="GAV99334.1"/>
    <property type="molecule type" value="Genomic_DNA"/>
</dbReference>
<name>A0A1Q3DWG0_LENED</name>
<evidence type="ECO:0000313" key="1">
    <source>
        <dbReference type="EMBL" id="GAV99334.1"/>
    </source>
</evidence>
<comment type="caution">
    <text evidence="1">The sequence shown here is derived from an EMBL/GenBank/DDBJ whole genome shotgun (WGS) entry which is preliminary data.</text>
</comment>
<reference evidence="1 2" key="2">
    <citation type="submission" date="2017-02" db="EMBL/GenBank/DDBJ databases">
        <title>A genome survey and senescence transcriptome analysis in Lentinula edodes.</title>
        <authorList>
            <person name="Sakamoto Y."/>
            <person name="Nakade K."/>
            <person name="Sato S."/>
            <person name="Yoshida Y."/>
            <person name="Miyazaki K."/>
            <person name="Natsume S."/>
            <person name="Konno N."/>
        </authorList>
    </citation>
    <scope>NUCLEOTIDE SEQUENCE [LARGE SCALE GENOMIC DNA]</scope>
    <source>
        <strain evidence="1 2">NBRC 111202</strain>
    </source>
</reference>
<protein>
    <submittedName>
        <fullName evidence="1">Uncharacterized protein</fullName>
    </submittedName>
</protein>
<sequence>MHSTLLPIDRPTSYIKVAASPHFSEHGYESEFTNTSKVIKTRNHLRLSRGLCFDAPYVILSAPYNKGTICRLTPAIYTISFKTPPIPIEFDSSQRR</sequence>
<evidence type="ECO:0000313" key="2">
    <source>
        <dbReference type="Proteomes" id="UP000188533"/>
    </source>
</evidence>
<keyword evidence="2" id="KW-1185">Reference proteome</keyword>